<evidence type="ECO:0000313" key="2">
    <source>
        <dbReference type="Proteomes" id="UP000564573"/>
    </source>
</evidence>
<dbReference type="EMBL" id="JACIBS010000009">
    <property type="protein sequence ID" value="MBB3665913.1"/>
    <property type="molecule type" value="Genomic_DNA"/>
</dbReference>
<comment type="caution">
    <text evidence="1">The sequence shown here is derived from an EMBL/GenBank/DDBJ whole genome shotgun (WGS) entry which is preliminary data.</text>
</comment>
<proteinExistence type="predicted"/>
<gene>
    <name evidence="1" type="ORF">FB384_004872</name>
</gene>
<name>A0A839XZV2_9PSEU</name>
<organism evidence="1 2">
    <name type="scientific">Prauserella sediminis</name>
    <dbReference type="NCBI Taxonomy" id="577680"/>
    <lineage>
        <taxon>Bacteria</taxon>
        <taxon>Bacillati</taxon>
        <taxon>Actinomycetota</taxon>
        <taxon>Actinomycetes</taxon>
        <taxon>Pseudonocardiales</taxon>
        <taxon>Pseudonocardiaceae</taxon>
        <taxon>Prauserella</taxon>
        <taxon>Prauserella salsuginis group</taxon>
    </lineage>
</organism>
<keyword evidence="2" id="KW-1185">Reference proteome</keyword>
<dbReference type="AlphaFoldDB" id="A0A839XZV2"/>
<dbReference type="Proteomes" id="UP000564573">
    <property type="component" value="Unassembled WGS sequence"/>
</dbReference>
<protein>
    <recommendedName>
        <fullName evidence="3">HK97 gp10 family phage protein</fullName>
    </recommendedName>
</protein>
<reference evidence="1 2" key="1">
    <citation type="submission" date="2020-08" db="EMBL/GenBank/DDBJ databases">
        <title>Sequencing the genomes of 1000 actinobacteria strains.</title>
        <authorList>
            <person name="Klenk H.-P."/>
        </authorList>
    </citation>
    <scope>NUCLEOTIDE SEQUENCE [LARGE SCALE GENOMIC DNA]</scope>
    <source>
        <strain evidence="1 2">DSM 45267</strain>
    </source>
</reference>
<evidence type="ECO:0000313" key="1">
    <source>
        <dbReference type="EMBL" id="MBB3665913.1"/>
    </source>
</evidence>
<accession>A0A839XZV2</accession>
<evidence type="ECO:0008006" key="3">
    <source>
        <dbReference type="Google" id="ProtNLM"/>
    </source>
</evidence>
<sequence length="105" mass="11450">MTARITINEAQLKRLVTSSSGPIVTKVNTLTRRTANMARTLCPVDTGLLRASINENVAVQGLTIVGTVSAETNYATYVHEGVRGRRGRPFLSDALKRVSPWPVTR</sequence>
<dbReference type="RefSeq" id="WP_183787113.1">
    <property type="nucleotide sequence ID" value="NZ_JACIBS010000009.1"/>
</dbReference>